<accession>A0ABQ2V3C2</accession>
<protein>
    <recommendedName>
        <fullName evidence="3">Protein Atu4866</fullName>
    </recommendedName>
</protein>
<sequence length="124" mass="13864">MIDYRQIDELRLYYLEDSWVLDITARPGLVVISIEVVLLPEHPDHHAPLPGERYCYRRGELRFEGVSALHWTGQGLPPARDASGELDYGGVDSFELDGGSYCLRGNFGEISVQADSSRMVLLPG</sequence>
<name>A0ABQ2V3C2_9PSEU</name>
<evidence type="ECO:0000313" key="2">
    <source>
        <dbReference type="Proteomes" id="UP000649573"/>
    </source>
</evidence>
<evidence type="ECO:0000313" key="1">
    <source>
        <dbReference type="EMBL" id="GGU67096.1"/>
    </source>
</evidence>
<organism evidence="1 2">
    <name type="scientific">Lentzea flava</name>
    <dbReference type="NCBI Taxonomy" id="103732"/>
    <lineage>
        <taxon>Bacteria</taxon>
        <taxon>Bacillati</taxon>
        <taxon>Actinomycetota</taxon>
        <taxon>Actinomycetes</taxon>
        <taxon>Pseudonocardiales</taxon>
        <taxon>Pseudonocardiaceae</taxon>
        <taxon>Lentzea</taxon>
    </lineage>
</organism>
<dbReference type="RefSeq" id="WP_189257914.1">
    <property type="nucleotide sequence ID" value="NZ_BMRE01000042.1"/>
</dbReference>
<evidence type="ECO:0008006" key="3">
    <source>
        <dbReference type="Google" id="ProtNLM"/>
    </source>
</evidence>
<keyword evidence="2" id="KW-1185">Reference proteome</keyword>
<comment type="caution">
    <text evidence="1">The sequence shown here is derived from an EMBL/GenBank/DDBJ whole genome shotgun (WGS) entry which is preliminary data.</text>
</comment>
<dbReference type="EMBL" id="BMRE01000042">
    <property type="protein sequence ID" value="GGU67096.1"/>
    <property type="molecule type" value="Genomic_DNA"/>
</dbReference>
<proteinExistence type="predicted"/>
<reference evidence="2" key="1">
    <citation type="journal article" date="2019" name="Int. J. Syst. Evol. Microbiol.">
        <title>The Global Catalogue of Microorganisms (GCM) 10K type strain sequencing project: providing services to taxonomists for standard genome sequencing and annotation.</title>
        <authorList>
            <consortium name="The Broad Institute Genomics Platform"/>
            <consortium name="The Broad Institute Genome Sequencing Center for Infectious Disease"/>
            <person name="Wu L."/>
            <person name="Ma J."/>
        </authorList>
    </citation>
    <scope>NUCLEOTIDE SEQUENCE [LARGE SCALE GENOMIC DNA]</scope>
    <source>
        <strain evidence="2">JCM 3296</strain>
    </source>
</reference>
<gene>
    <name evidence="1" type="ORF">GCM10010178_68620</name>
</gene>
<dbReference type="Proteomes" id="UP000649573">
    <property type="component" value="Unassembled WGS sequence"/>
</dbReference>